<dbReference type="InterPro" id="IPR036873">
    <property type="entry name" value="Rhodanese-like_dom_sf"/>
</dbReference>
<dbReference type="SUPFAM" id="SSF52821">
    <property type="entry name" value="Rhodanese/Cell cycle control phosphatase"/>
    <property type="match status" value="1"/>
</dbReference>
<dbReference type="Gene3D" id="3.40.250.10">
    <property type="entry name" value="Rhodanese-like domain"/>
    <property type="match status" value="1"/>
</dbReference>
<protein>
    <recommendedName>
        <fullName evidence="1">Rhodanese domain-containing protein</fullName>
    </recommendedName>
</protein>
<feature type="domain" description="Rhodanese" evidence="1">
    <location>
        <begin position="49"/>
        <end position="142"/>
    </location>
</feature>
<gene>
    <name evidence="2" type="ORF">EC973_005168</name>
</gene>
<dbReference type="AlphaFoldDB" id="A0A8H7ET67"/>
<keyword evidence="3" id="KW-1185">Reference proteome</keyword>
<comment type="caution">
    <text evidence="2">The sequence shown here is derived from an EMBL/GenBank/DDBJ whole genome shotgun (WGS) entry which is preliminary data.</text>
</comment>
<dbReference type="PANTHER" id="PTHR44086">
    <property type="entry name" value="THIOSULFATE SULFURTRANSFERASE RDL2, MITOCHONDRIAL-RELATED"/>
    <property type="match status" value="1"/>
</dbReference>
<dbReference type="OrthoDB" id="566238at2759"/>
<dbReference type="Pfam" id="PF00581">
    <property type="entry name" value="Rhodanese"/>
    <property type="match status" value="1"/>
</dbReference>
<evidence type="ECO:0000313" key="2">
    <source>
        <dbReference type="EMBL" id="KAF7732273.1"/>
    </source>
</evidence>
<evidence type="ECO:0000259" key="1">
    <source>
        <dbReference type="PROSITE" id="PS50206"/>
    </source>
</evidence>
<dbReference type="Proteomes" id="UP000605846">
    <property type="component" value="Unassembled WGS sequence"/>
</dbReference>
<dbReference type="GO" id="GO:0005739">
    <property type="term" value="C:mitochondrion"/>
    <property type="evidence" value="ECO:0007669"/>
    <property type="project" value="TreeGrafter"/>
</dbReference>
<proteinExistence type="predicted"/>
<dbReference type="InterPro" id="IPR001763">
    <property type="entry name" value="Rhodanese-like_dom"/>
</dbReference>
<sequence>MSVLIIKNTSFVLDRWSDVVKKTQSTLNIAEITPADLQQELTSEAPSSSFQLPLIIDVREPHETQNGKIPHAVCLPRGVLELGIEKVIPPESERPIVLYCAGGYRSIMAVEALIRMGYKKEKLKSLQGGFGAWRKLGCDIQSN</sequence>
<organism evidence="2 3">
    <name type="scientific">Apophysomyces ossiformis</name>
    <dbReference type="NCBI Taxonomy" id="679940"/>
    <lineage>
        <taxon>Eukaryota</taxon>
        <taxon>Fungi</taxon>
        <taxon>Fungi incertae sedis</taxon>
        <taxon>Mucoromycota</taxon>
        <taxon>Mucoromycotina</taxon>
        <taxon>Mucoromycetes</taxon>
        <taxon>Mucorales</taxon>
        <taxon>Mucorineae</taxon>
        <taxon>Mucoraceae</taxon>
        <taxon>Apophysomyces</taxon>
    </lineage>
</organism>
<accession>A0A8H7ET67</accession>
<name>A0A8H7ET67_9FUNG</name>
<dbReference type="CDD" id="cd00158">
    <property type="entry name" value="RHOD"/>
    <property type="match status" value="1"/>
</dbReference>
<reference evidence="2" key="1">
    <citation type="submission" date="2020-01" db="EMBL/GenBank/DDBJ databases">
        <title>Genome Sequencing of Three Apophysomyces-Like Fungal Strains Confirms a Novel Fungal Genus in the Mucoromycota with divergent Burkholderia-like Endosymbiotic Bacteria.</title>
        <authorList>
            <person name="Stajich J.E."/>
            <person name="Macias A.M."/>
            <person name="Carter-House D."/>
            <person name="Lovett B."/>
            <person name="Kasson L.R."/>
            <person name="Berry K."/>
            <person name="Grigoriev I."/>
            <person name="Chang Y."/>
            <person name="Spatafora J."/>
            <person name="Kasson M.T."/>
        </authorList>
    </citation>
    <scope>NUCLEOTIDE SEQUENCE</scope>
    <source>
        <strain evidence="2">NRRL A-21654</strain>
    </source>
</reference>
<dbReference type="SMART" id="SM00450">
    <property type="entry name" value="RHOD"/>
    <property type="match status" value="1"/>
</dbReference>
<dbReference type="PANTHER" id="PTHR44086:SF10">
    <property type="entry name" value="THIOSULFATE SULFURTRANSFERASE_RHODANESE-LIKE DOMAIN-CONTAINING PROTEIN 3"/>
    <property type="match status" value="1"/>
</dbReference>
<dbReference type="GO" id="GO:0004792">
    <property type="term" value="F:thiosulfate-cyanide sulfurtransferase activity"/>
    <property type="evidence" value="ECO:0007669"/>
    <property type="project" value="TreeGrafter"/>
</dbReference>
<dbReference type="PROSITE" id="PS50206">
    <property type="entry name" value="RHODANESE_3"/>
    <property type="match status" value="1"/>
</dbReference>
<dbReference type="EMBL" id="JABAYA010000003">
    <property type="protein sequence ID" value="KAF7732273.1"/>
    <property type="molecule type" value="Genomic_DNA"/>
</dbReference>
<evidence type="ECO:0000313" key="3">
    <source>
        <dbReference type="Proteomes" id="UP000605846"/>
    </source>
</evidence>